<gene>
    <name evidence="2" type="ORF">FOZ63_007392</name>
</gene>
<evidence type="ECO:0000313" key="2">
    <source>
        <dbReference type="EMBL" id="KAF4735426.1"/>
    </source>
</evidence>
<proteinExistence type="predicted"/>
<organism evidence="2 3">
    <name type="scientific">Perkinsus olseni</name>
    <name type="common">Perkinsus atlanticus</name>
    <dbReference type="NCBI Taxonomy" id="32597"/>
    <lineage>
        <taxon>Eukaryota</taxon>
        <taxon>Sar</taxon>
        <taxon>Alveolata</taxon>
        <taxon>Perkinsozoa</taxon>
        <taxon>Perkinsea</taxon>
        <taxon>Perkinsida</taxon>
        <taxon>Perkinsidae</taxon>
        <taxon>Perkinsus</taxon>
    </lineage>
</organism>
<feature type="compositionally biased region" description="Gly residues" evidence="1">
    <location>
        <begin position="27"/>
        <end position="36"/>
    </location>
</feature>
<sequence>ILLDGGRQQYLGRCTGAYGIQRRTNGSGFGEGGGESGQFSYHLVQGPRQPRQGPSSGRNFSFSLTRRHARVCHFEEASAEGQPQGRDDAPWYSRTVVN</sequence>
<feature type="compositionally biased region" description="Polar residues" evidence="1">
    <location>
        <begin position="52"/>
        <end position="62"/>
    </location>
</feature>
<evidence type="ECO:0000256" key="1">
    <source>
        <dbReference type="SAM" id="MobiDB-lite"/>
    </source>
</evidence>
<evidence type="ECO:0000313" key="3">
    <source>
        <dbReference type="Proteomes" id="UP000553632"/>
    </source>
</evidence>
<feature type="region of interest" description="Disordered" evidence="1">
    <location>
        <begin position="22"/>
        <end position="62"/>
    </location>
</feature>
<feature type="non-terminal residue" evidence="2">
    <location>
        <position position="98"/>
    </location>
</feature>
<accession>A0A7J6STC0</accession>
<feature type="non-terminal residue" evidence="2">
    <location>
        <position position="1"/>
    </location>
</feature>
<keyword evidence="3" id="KW-1185">Reference proteome</keyword>
<name>A0A7J6STC0_PEROL</name>
<dbReference type="AlphaFoldDB" id="A0A7J6STC0"/>
<protein>
    <submittedName>
        <fullName evidence="2">Uncharacterized protein</fullName>
    </submittedName>
</protein>
<feature type="region of interest" description="Disordered" evidence="1">
    <location>
        <begin position="75"/>
        <end position="98"/>
    </location>
</feature>
<reference evidence="2 3" key="1">
    <citation type="submission" date="2020-04" db="EMBL/GenBank/DDBJ databases">
        <title>Perkinsus olseni comparative genomics.</title>
        <authorList>
            <person name="Bogema D.R."/>
        </authorList>
    </citation>
    <scope>NUCLEOTIDE SEQUENCE [LARGE SCALE GENOMIC DNA]</scope>
    <source>
        <strain evidence="2 3">ATCC PRA-207</strain>
    </source>
</reference>
<dbReference type="Proteomes" id="UP000553632">
    <property type="component" value="Unassembled WGS sequence"/>
</dbReference>
<comment type="caution">
    <text evidence="2">The sequence shown here is derived from an EMBL/GenBank/DDBJ whole genome shotgun (WGS) entry which is preliminary data.</text>
</comment>
<dbReference type="EMBL" id="JABANO010016297">
    <property type="protein sequence ID" value="KAF4735426.1"/>
    <property type="molecule type" value="Genomic_DNA"/>
</dbReference>